<dbReference type="RefSeq" id="WP_062422974.1">
    <property type="nucleotide sequence ID" value="NZ_BBYA01000012.1"/>
</dbReference>
<dbReference type="AlphaFoldDB" id="A0A0P6XFM9"/>
<evidence type="ECO:0000256" key="5">
    <source>
        <dbReference type="ARBA" id="ARBA00023277"/>
    </source>
</evidence>
<comment type="catalytic activity">
    <reaction evidence="6">
        <text>beta-L-arabinopyranose = L-ribulose</text>
        <dbReference type="Rhea" id="RHEA:14821"/>
        <dbReference type="ChEBI" id="CHEBI:16880"/>
        <dbReference type="ChEBI" id="CHEBI:40886"/>
        <dbReference type="EC" id="5.3.1.4"/>
    </reaction>
</comment>
<dbReference type="InterPro" id="IPR038583">
    <property type="entry name" value="AraA_N_sf"/>
</dbReference>
<dbReference type="InterPro" id="IPR009015">
    <property type="entry name" value="Fucose_isomerase_N/cen_sf"/>
</dbReference>
<comment type="pathway">
    <text evidence="6">Carbohydrate degradation; L-arabinose degradation via L-ribulose; D-xylulose 5-phosphate from L-arabinose (bacterial route): step 1/3.</text>
</comment>
<evidence type="ECO:0000259" key="8">
    <source>
        <dbReference type="Pfam" id="PF11762"/>
    </source>
</evidence>
<evidence type="ECO:0000259" key="7">
    <source>
        <dbReference type="Pfam" id="PF02610"/>
    </source>
</evidence>
<dbReference type="InterPro" id="IPR004216">
    <property type="entry name" value="Fuc/Ara_isomerase_C"/>
</dbReference>
<sequence>MIDLKQYEVWFVTGSQHLYGPEVLNEIAAHSKEMAAALDASAVIPTRVIYKPVMTTVEDITRLCLEANADDKCAGIITWMHTFSPAKKWINGLKVLQKPMAHLHTQYYREIPWSEIDMDYMNLHQSAHGDREFGFIGARMRLDRHVIVGHWQDQAVQKEIGDWSRSACALADAKKMKLARFGDNMREVAVTEGNKVSAQIQFGYCVNGYGIGDLVKVVNEASDADVDKLVKEYLDTYEVAPNLMPGKEKHASVREAARIEIGMRRFLEAGGFTAFTTTFEDLHGLVQLPGIACQRLMADGYGFGAEGDWKTAALVRTMKVMNAGLKGGVSFMEDYTYHFSPKGDRILGAHMLEVCPSIATGKPRLEVLPLGIGGKADPARLIFDSQTGPAVAASLIDLGDRFRLIVSQVDVVPTEHPLPKLPVARALWAPQPDLKRAAAAWIYAGGAHHTSFSYSLTQQHLRDFADMAGIEYVGIDNSLDLDRFKQELKWNDLYYHLAKGL</sequence>
<evidence type="ECO:0000256" key="2">
    <source>
        <dbReference type="ARBA" id="ARBA00022935"/>
    </source>
</evidence>
<reference evidence="10 11" key="1">
    <citation type="submission" date="2015-07" db="EMBL/GenBank/DDBJ databases">
        <title>Genome sequence of Leptolinea tardivitalis DSM 16556.</title>
        <authorList>
            <person name="Hemp J."/>
            <person name="Ward L.M."/>
            <person name="Pace L.A."/>
            <person name="Fischer W.W."/>
        </authorList>
    </citation>
    <scope>NUCLEOTIDE SEQUENCE [LARGE SCALE GENOMIC DNA]</scope>
    <source>
        <strain evidence="10 11">YMTK-2</strain>
    </source>
</reference>
<dbReference type="Pfam" id="PF11762">
    <property type="entry name" value="Arabinose_Iso_C"/>
    <property type="match status" value="1"/>
</dbReference>
<dbReference type="EC" id="5.3.1.4" evidence="6"/>
<dbReference type="GO" id="GO:0030145">
    <property type="term" value="F:manganese ion binding"/>
    <property type="evidence" value="ECO:0007669"/>
    <property type="project" value="UniProtKB-UniRule"/>
</dbReference>
<dbReference type="Gene3D" id="3.40.50.10940">
    <property type="match status" value="1"/>
</dbReference>
<dbReference type="HAMAP" id="MF_00519">
    <property type="entry name" value="Arabinose_Isome"/>
    <property type="match status" value="1"/>
</dbReference>
<evidence type="ECO:0000313" key="10">
    <source>
        <dbReference type="EMBL" id="KPL74008.1"/>
    </source>
</evidence>
<dbReference type="Proteomes" id="UP000050430">
    <property type="component" value="Unassembled WGS sequence"/>
</dbReference>
<dbReference type="PATRIC" id="fig|229920.5.peg.3290"/>
<dbReference type="InterPro" id="IPR003762">
    <property type="entry name" value="Lara_isomerase"/>
</dbReference>
<comment type="similarity">
    <text evidence="6">Belongs to the arabinose isomerase family.</text>
</comment>
<dbReference type="GO" id="GO:0019569">
    <property type="term" value="P:L-arabinose catabolic process to D-xylulose 5-phosphate"/>
    <property type="evidence" value="ECO:0007669"/>
    <property type="project" value="UniProtKB-UniRule"/>
</dbReference>
<dbReference type="GO" id="GO:0005829">
    <property type="term" value="C:cytosol"/>
    <property type="evidence" value="ECO:0007669"/>
    <property type="project" value="TreeGrafter"/>
</dbReference>
<comment type="function">
    <text evidence="6">Catalyzes the conversion of L-arabinose to L-ribulose.</text>
</comment>
<organism evidence="10 11">
    <name type="scientific">Leptolinea tardivitalis</name>
    <dbReference type="NCBI Taxonomy" id="229920"/>
    <lineage>
        <taxon>Bacteria</taxon>
        <taxon>Bacillati</taxon>
        <taxon>Chloroflexota</taxon>
        <taxon>Anaerolineae</taxon>
        <taxon>Anaerolineales</taxon>
        <taxon>Anaerolineaceae</taxon>
        <taxon>Leptolinea</taxon>
    </lineage>
</organism>
<dbReference type="EMBL" id="LGCK01000004">
    <property type="protein sequence ID" value="KPL74008.1"/>
    <property type="molecule type" value="Genomic_DNA"/>
</dbReference>
<evidence type="ECO:0000256" key="4">
    <source>
        <dbReference type="ARBA" id="ARBA00023235"/>
    </source>
</evidence>
<dbReference type="UniPathway" id="UPA00145">
    <property type="reaction ID" value="UER00565"/>
</dbReference>
<keyword evidence="1 6" id="KW-0479">Metal-binding</keyword>
<dbReference type="Pfam" id="PF02610">
    <property type="entry name" value="AraA_N"/>
    <property type="match status" value="1"/>
</dbReference>
<name>A0A0P6XFM9_9CHLR</name>
<evidence type="ECO:0000256" key="6">
    <source>
        <dbReference type="HAMAP-Rule" id="MF_00519"/>
    </source>
</evidence>
<evidence type="ECO:0000313" key="11">
    <source>
        <dbReference type="Proteomes" id="UP000050430"/>
    </source>
</evidence>
<comment type="cofactor">
    <cofactor evidence="6">
        <name>Mn(2+)</name>
        <dbReference type="ChEBI" id="CHEBI:29035"/>
    </cofactor>
    <text evidence="6">Binds 1 Mn(2+) ion per subunit.</text>
</comment>
<dbReference type="InterPro" id="IPR055390">
    <property type="entry name" value="AraA_central"/>
</dbReference>
<dbReference type="PIRSF" id="PIRSF001478">
    <property type="entry name" value="L-ara_isomerase"/>
    <property type="match status" value="1"/>
</dbReference>
<feature type="binding site" evidence="6">
    <location>
        <position position="333"/>
    </location>
    <ligand>
        <name>Mn(2+)</name>
        <dbReference type="ChEBI" id="CHEBI:29035"/>
    </ligand>
</feature>
<feature type="domain" description="L-arabinose isomerase N-terminal" evidence="7">
    <location>
        <begin position="7"/>
        <end position="173"/>
    </location>
</feature>
<accession>A0A0P6XFM9</accession>
<feature type="domain" description="L-arabinose isomerase C-terminal" evidence="8">
    <location>
        <begin position="329"/>
        <end position="471"/>
    </location>
</feature>
<keyword evidence="11" id="KW-1185">Reference proteome</keyword>
<evidence type="ECO:0000256" key="3">
    <source>
        <dbReference type="ARBA" id="ARBA00023211"/>
    </source>
</evidence>
<dbReference type="InterPro" id="IPR055389">
    <property type="entry name" value="AraA_N"/>
</dbReference>
<gene>
    <name evidence="6" type="primary">araA</name>
    <name evidence="10" type="ORF">ADM99_01870</name>
</gene>
<dbReference type="STRING" id="229920.ADM99_01870"/>
<feature type="domain" description="L-arabinose isomerase central" evidence="9">
    <location>
        <begin position="177"/>
        <end position="324"/>
    </location>
</feature>
<dbReference type="NCBIfam" id="NF002795">
    <property type="entry name" value="PRK02929.1"/>
    <property type="match status" value="1"/>
</dbReference>
<keyword evidence="4 6" id="KW-0413">Isomerase</keyword>
<keyword evidence="5 6" id="KW-0119">Carbohydrate metabolism</keyword>
<dbReference type="GO" id="GO:0008733">
    <property type="term" value="F:L-arabinose isomerase activity"/>
    <property type="evidence" value="ECO:0007669"/>
    <property type="project" value="UniProtKB-UniRule"/>
</dbReference>
<dbReference type="InterPro" id="IPR024664">
    <property type="entry name" value="Ara_Isoase_C"/>
</dbReference>
<dbReference type="SUPFAM" id="SSF53743">
    <property type="entry name" value="FucI/AraA N-terminal and middle domains"/>
    <property type="match status" value="1"/>
</dbReference>
<protein>
    <recommendedName>
        <fullName evidence="6">L-arabinose isomerase</fullName>
        <ecNumber evidence="6">5.3.1.4</ecNumber>
    </recommendedName>
</protein>
<evidence type="ECO:0000256" key="1">
    <source>
        <dbReference type="ARBA" id="ARBA00022723"/>
    </source>
</evidence>
<dbReference type="SUPFAM" id="SSF50443">
    <property type="entry name" value="FucI/AraA C-terminal domain-like"/>
    <property type="match status" value="1"/>
</dbReference>
<dbReference type="CDD" id="cd03557">
    <property type="entry name" value="L-arabinose_isomerase"/>
    <property type="match status" value="1"/>
</dbReference>
<feature type="binding site" evidence="6">
    <location>
        <position position="350"/>
    </location>
    <ligand>
        <name>Mn(2+)</name>
        <dbReference type="ChEBI" id="CHEBI:29035"/>
    </ligand>
</feature>
<keyword evidence="2 6" id="KW-0054">Arabinose catabolism</keyword>
<dbReference type="OrthoDB" id="9765600at2"/>
<dbReference type="Pfam" id="PF24856">
    <property type="entry name" value="AraA_central"/>
    <property type="match status" value="1"/>
</dbReference>
<dbReference type="PANTHER" id="PTHR38464:SF1">
    <property type="entry name" value="L-ARABINOSE ISOMERASE"/>
    <property type="match status" value="1"/>
</dbReference>
<keyword evidence="3 6" id="KW-0464">Manganese</keyword>
<proteinExistence type="inferred from homology"/>
<evidence type="ECO:0000259" key="9">
    <source>
        <dbReference type="Pfam" id="PF24856"/>
    </source>
</evidence>
<dbReference type="PANTHER" id="PTHR38464">
    <property type="entry name" value="L-ARABINOSE ISOMERASE"/>
    <property type="match status" value="1"/>
</dbReference>
<feature type="binding site" evidence="6">
    <location>
        <position position="449"/>
    </location>
    <ligand>
        <name>Mn(2+)</name>
        <dbReference type="ChEBI" id="CHEBI:29035"/>
    </ligand>
</feature>
<feature type="binding site" evidence="6">
    <location>
        <position position="306"/>
    </location>
    <ligand>
        <name>Mn(2+)</name>
        <dbReference type="ChEBI" id="CHEBI:29035"/>
    </ligand>
</feature>
<comment type="caution">
    <text evidence="10">The sequence shown here is derived from an EMBL/GenBank/DDBJ whole genome shotgun (WGS) entry which is preliminary data.</text>
</comment>